<comment type="caution">
    <text evidence="2">The sequence shown here is derived from an EMBL/GenBank/DDBJ whole genome shotgun (WGS) entry which is preliminary data.</text>
</comment>
<reference evidence="2 3" key="1">
    <citation type="submission" date="2019-01" db="EMBL/GenBank/DDBJ databases">
        <title>Genomes sequencing and comparative genomics of infectious freshwater microsporidia, Cucumispora dikerogammari and Thelohania contejeani.</title>
        <authorList>
            <person name="Cormier A."/>
            <person name="Giraud I."/>
            <person name="Wattier R."/>
            <person name="Teixeira M."/>
            <person name="Grandjean F."/>
            <person name="Rigaud T."/>
            <person name="Cordaux R."/>
        </authorList>
    </citation>
    <scope>NUCLEOTIDE SEQUENCE [LARGE SCALE GENOMIC DNA]</scope>
    <source>
        <strain evidence="2">T1</strain>
        <tissue evidence="2">Spores</tissue>
    </source>
</reference>
<dbReference type="Proteomes" id="UP001516464">
    <property type="component" value="Unassembled WGS sequence"/>
</dbReference>
<feature type="transmembrane region" description="Helical" evidence="1">
    <location>
        <begin position="28"/>
        <end position="48"/>
    </location>
</feature>
<evidence type="ECO:0000313" key="2">
    <source>
        <dbReference type="EMBL" id="KAF7684398.1"/>
    </source>
</evidence>
<sequence>MPAYHYKHYRYAIGLEYFWSIYYTMDNIKPYLFLNVLFITRYLLYYLLDYKNLIKNEMCDTHQLIKFKSTLENVISMFLDNFNDLNYKKTVKLLNYYHCVLANENIFVLNRKLECLGETYDSLTKFIEMLSSLMLYFPPCIVSEIYNEISFKYNMEESNKIIELYINWDKIFNENVYHDHIVYGNKVLFDYLSNSKLISKYKTNIKNELEKISETTLLELASDPNYSVTNMLKHADLINRVLLCL</sequence>
<protein>
    <recommendedName>
        <fullName evidence="4">Methionyl/Valyl/Leucyl/Isoleucyl-tRNA synthetase anticodon-binding domain-containing protein</fullName>
    </recommendedName>
</protein>
<organism evidence="2 3">
    <name type="scientific">Astathelohania contejeani</name>
    <dbReference type="NCBI Taxonomy" id="164912"/>
    <lineage>
        <taxon>Eukaryota</taxon>
        <taxon>Fungi</taxon>
        <taxon>Fungi incertae sedis</taxon>
        <taxon>Microsporidia</taxon>
        <taxon>Astathelohaniidae</taxon>
        <taxon>Astathelohania</taxon>
    </lineage>
</organism>
<accession>A0ABQ7I1Y4</accession>
<keyword evidence="1" id="KW-0812">Transmembrane</keyword>
<evidence type="ECO:0008006" key="4">
    <source>
        <dbReference type="Google" id="ProtNLM"/>
    </source>
</evidence>
<evidence type="ECO:0000256" key="1">
    <source>
        <dbReference type="SAM" id="Phobius"/>
    </source>
</evidence>
<keyword evidence="3" id="KW-1185">Reference proteome</keyword>
<proteinExistence type="predicted"/>
<gene>
    <name evidence="2" type="ORF">TCON_0409</name>
</gene>
<keyword evidence="1" id="KW-1133">Transmembrane helix</keyword>
<dbReference type="EMBL" id="SBIQ01000015">
    <property type="protein sequence ID" value="KAF7684398.1"/>
    <property type="molecule type" value="Genomic_DNA"/>
</dbReference>
<keyword evidence="1" id="KW-0472">Membrane</keyword>
<evidence type="ECO:0000313" key="3">
    <source>
        <dbReference type="Proteomes" id="UP001516464"/>
    </source>
</evidence>
<name>A0ABQ7I1Y4_9MICR</name>